<dbReference type="AlphaFoldDB" id="A0A382TX60"/>
<dbReference type="Gene3D" id="3.30.300.20">
    <property type="match status" value="1"/>
</dbReference>
<dbReference type="InterPro" id="IPR015946">
    <property type="entry name" value="KH_dom-like_a/b"/>
</dbReference>
<organism evidence="3">
    <name type="scientific">marine metagenome</name>
    <dbReference type="NCBI Taxonomy" id="408172"/>
    <lineage>
        <taxon>unclassified sequences</taxon>
        <taxon>metagenomes</taxon>
        <taxon>ecological metagenomes</taxon>
    </lineage>
</organism>
<dbReference type="Pfam" id="PF13083">
    <property type="entry name" value="KH_KhpA-B"/>
    <property type="match status" value="1"/>
</dbReference>
<proteinExistence type="predicted"/>
<dbReference type="GO" id="GO:0003723">
    <property type="term" value="F:RNA binding"/>
    <property type="evidence" value="ECO:0007669"/>
    <property type="project" value="UniProtKB-KW"/>
</dbReference>
<gene>
    <name evidence="3" type="ORF">METZ01_LOCUS379437</name>
</gene>
<keyword evidence="2" id="KW-0694">RNA-binding</keyword>
<protein>
    <recommendedName>
        <fullName evidence="4">KH domain-containing protein</fullName>
    </recommendedName>
</protein>
<evidence type="ECO:0000313" key="3">
    <source>
        <dbReference type="EMBL" id="SVD26583.1"/>
    </source>
</evidence>
<sequence>MAEMVEFIAKAIASNPESVKVKVEEEDRQVTLYLSVHEDDKGKVIGRNG</sequence>
<feature type="non-terminal residue" evidence="3">
    <location>
        <position position="49"/>
    </location>
</feature>
<evidence type="ECO:0008006" key="4">
    <source>
        <dbReference type="Google" id="ProtNLM"/>
    </source>
</evidence>
<evidence type="ECO:0000256" key="1">
    <source>
        <dbReference type="ARBA" id="ARBA00022490"/>
    </source>
</evidence>
<dbReference type="InterPro" id="IPR020627">
    <property type="entry name" value="KhpA"/>
</dbReference>
<keyword evidence="1" id="KW-0963">Cytoplasm</keyword>
<dbReference type="PANTHER" id="PTHR34654:SF1">
    <property type="entry name" value="RNA-BINDING PROTEIN KHPA"/>
    <property type="match status" value="1"/>
</dbReference>
<accession>A0A382TX60</accession>
<evidence type="ECO:0000256" key="2">
    <source>
        <dbReference type="ARBA" id="ARBA00022884"/>
    </source>
</evidence>
<dbReference type="PANTHER" id="PTHR34654">
    <property type="entry name" value="UPF0109 PROTEIN SCO5592"/>
    <property type="match status" value="1"/>
</dbReference>
<reference evidence="3" key="1">
    <citation type="submission" date="2018-05" db="EMBL/GenBank/DDBJ databases">
        <authorList>
            <person name="Lanie J.A."/>
            <person name="Ng W.-L."/>
            <person name="Kazmierczak K.M."/>
            <person name="Andrzejewski T.M."/>
            <person name="Davidsen T.M."/>
            <person name="Wayne K.J."/>
            <person name="Tettelin H."/>
            <person name="Glass J.I."/>
            <person name="Rusch D."/>
            <person name="Podicherti R."/>
            <person name="Tsui H.-C.T."/>
            <person name="Winkler M.E."/>
        </authorList>
    </citation>
    <scope>NUCLEOTIDE SEQUENCE</scope>
</reference>
<name>A0A382TX60_9ZZZZ</name>
<dbReference type="EMBL" id="UINC01139807">
    <property type="protein sequence ID" value="SVD26583.1"/>
    <property type="molecule type" value="Genomic_DNA"/>
</dbReference>